<comment type="subcellular location">
    <subcellularLocation>
        <location evidence="1">Cell membrane</location>
        <topology evidence="1">Multi-pass membrane protein</topology>
    </subcellularLocation>
    <subcellularLocation>
        <location evidence="8">Membrane</location>
        <topology evidence="8">Multi-pass membrane protein</topology>
    </subcellularLocation>
</comment>
<dbReference type="NCBIfam" id="TIGR00383">
    <property type="entry name" value="corA"/>
    <property type="match status" value="1"/>
</dbReference>
<dbReference type="SUPFAM" id="SSF144083">
    <property type="entry name" value="Magnesium transport protein CorA, transmembrane region"/>
    <property type="match status" value="1"/>
</dbReference>
<comment type="function">
    <text evidence="8">Mediates influx of magnesium ions.</text>
</comment>
<feature type="transmembrane region" description="Helical" evidence="8">
    <location>
        <begin position="327"/>
        <end position="347"/>
    </location>
</feature>
<evidence type="ECO:0000256" key="2">
    <source>
        <dbReference type="ARBA" id="ARBA00009765"/>
    </source>
</evidence>
<dbReference type="AlphaFoldDB" id="A0A8J7W6L1"/>
<organism evidence="9 10">
    <name type="scientific">Methanocalculus chunghsingensis</name>
    <dbReference type="NCBI Taxonomy" id="156457"/>
    <lineage>
        <taxon>Archaea</taxon>
        <taxon>Methanobacteriati</taxon>
        <taxon>Methanobacteriota</taxon>
        <taxon>Stenosarchaea group</taxon>
        <taxon>Methanomicrobia</taxon>
        <taxon>Methanomicrobiales</taxon>
        <taxon>Methanocalculaceae</taxon>
        <taxon>Methanocalculus</taxon>
    </lineage>
</organism>
<dbReference type="Pfam" id="PF01544">
    <property type="entry name" value="CorA"/>
    <property type="match status" value="1"/>
</dbReference>
<dbReference type="GO" id="GO:0050897">
    <property type="term" value="F:cobalt ion binding"/>
    <property type="evidence" value="ECO:0007669"/>
    <property type="project" value="TreeGrafter"/>
</dbReference>
<protein>
    <recommendedName>
        <fullName evidence="8">Magnesium transport protein CorA</fullName>
    </recommendedName>
</protein>
<keyword evidence="4 8" id="KW-1003">Cell membrane</keyword>
<reference evidence="9" key="1">
    <citation type="submission" date="2014-12" db="EMBL/GenBank/DDBJ databases">
        <authorList>
            <person name="Huang H.-H."/>
            <person name="Chen S.-C."/>
            <person name="Lai M.-C."/>
        </authorList>
    </citation>
    <scope>NUCLEOTIDE SEQUENCE</scope>
    <source>
        <strain evidence="9">K1F9705b</strain>
    </source>
</reference>
<evidence type="ECO:0000256" key="8">
    <source>
        <dbReference type="RuleBase" id="RU362010"/>
    </source>
</evidence>
<dbReference type="SUPFAM" id="SSF143865">
    <property type="entry name" value="CorA soluble domain-like"/>
    <property type="match status" value="1"/>
</dbReference>
<dbReference type="RefSeq" id="WP_211530127.1">
    <property type="nucleotide sequence ID" value="NZ_JWHL01000003.1"/>
</dbReference>
<evidence type="ECO:0000256" key="5">
    <source>
        <dbReference type="ARBA" id="ARBA00022692"/>
    </source>
</evidence>
<dbReference type="PANTHER" id="PTHR46494:SF1">
    <property type="entry name" value="CORA FAMILY METAL ION TRANSPORTER (EUROFUNG)"/>
    <property type="match status" value="1"/>
</dbReference>
<name>A0A8J7W6L1_9EURY</name>
<sequence>MFPHRFIKPSRKAGLPPGSLVHIGEKPGEPVSITVMDYDAGDSFRELCLLDPDTISQYRDSQSTTWININGIHDTDVIRMIGSLFSIHPLTLEDLMNTTQRPKLEEFPSYLFIVLRMLSRQDGEIRSEQVSLILTENCVISLQERAGDVFDPIRTRIRNKGRIRSYGSDFLCYSLIDTIVDAYFGILESLGDDIETLETTLLTDPNPETVQTIRSFKRDLIMLRKAIWPLREVLSAIERTETPLISAKTGIYFRDIYDHTIQVIDAIESLRDITAGMLDLYLSTISFKMNEVMKVLTIIATIFIPLTFIAGVYGMNFAYMPELEWTLAYPAVLALMLGISLLMLAYFRKKRWI</sequence>
<comment type="caution">
    <text evidence="9">The sequence shown here is derived from an EMBL/GenBank/DDBJ whole genome shotgun (WGS) entry which is preliminary data.</text>
</comment>
<dbReference type="GO" id="GO:0015087">
    <property type="term" value="F:cobalt ion transmembrane transporter activity"/>
    <property type="evidence" value="ECO:0007669"/>
    <property type="project" value="UniProtKB-UniRule"/>
</dbReference>
<dbReference type="FunFam" id="1.20.58.340:FF:000012">
    <property type="entry name" value="Magnesium transport protein CorA"/>
    <property type="match status" value="1"/>
</dbReference>
<accession>A0A8J7W6L1</accession>
<dbReference type="GO" id="GO:0000287">
    <property type="term" value="F:magnesium ion binding"/>
    <property type="evidence" value="ECO:0007669"/>
    <property type="project" value="TreeGrafter"/>
</dbReference>
<evidence type="ECO:0000256" key="7">
    <source>
        <dbReference type="ARBA" id="ARBA00023136"/>
    </source>
</evidence>
<keyword evidence="6 8" id="KW-1133">Transmembrane helix</keyword>
<evidence type="ECO:0000313" key="10">
    <source>
        <dbReference type="Proteomes" id="UP000730161"/>
    </source>
</evidence>
<keyword evidence="3 8" id="KW-0813">Transport</keyword>
<evidence type="ECO:0000256" key="4">
    <source>
        <dbReference type="ARBA" id="ARBA00022475"/>
    </source>
</evidence>
<dbReference type="InterPro" id="IPR004488">
    <property type="entry name" value="Mg/Co-transport_prot_CorA"/>
</dbReference>
<comment type="similarity">
    <text evidence="2 8">Belongs to the CorA metal ion transporter (MIT) (TC 1.A.35) family.</text>
</comment>
<dbReference type="Gene3D" id="3.30.460.20">
    <property type="entry name" value="CorA soluble domain-like"/>
    <property type="match status" value="1"/>
</dbReference>
<keyword evidence="8" id="KW-0460">Magnesium</keyword>
<dbReference type="InterPro" id="IPR002523">
    <property type="entry name" value="MgTranspt_CorA/ZnTranspt_ZntB"/>
</dbReference>
<evidence type="ECO:0000256" key="1">
    <source>
        <dbReference type="ARBA" id="ARBA00004651"/>
    </source>
</evidence>
<keyword evidence="10" id="KW-1185">Reference proteome</keyword>
<keyword evidence="8" id="KW-0406">Ion transport</keyword>
<dbReference type="InterPro" id="IPR045861">
    <property type="entry name" value="CorA_cytoplasmic_dom"/>
</dbReference>
<dbReference type="InterPro" id="IPR045863">
    <property type="entry name" value="CorA_TM1_TM2"/>
</dbReference>
<dbReference type="GO" id="GO:0015095">
    <property type="term" value="F:magnesium ion transmembrane transporter activity"/>
    <property type="evidence" value="ECO:0007669"/>
    <property type="project" value="UniProtKB-UniRule"/>
</dbReference>
<dbReference type="PANTHER" id="PTHR46494">
    <property type="entry name" value="CORA FAMILY METAL ION TRANSPORTER (EUROFUNG)"/>
    <property type="match status" value="1"/>
</dbReference>
<keyword evidence="5 8" id="KW-0812">Transmembrane</keyword>
<dbReference type="Proteomes" id="UP000730161">
    <property type="component" value="Unassembled WGS sequence"/>
</dbReference>
<dbReference type="GO" id="GO:0005886">
    <property type="term" value="C:plasma membrane"/>
    <property type="evidence" value="ECO:0007669"/>
    <property type="project" value="UniProtKB-SubCell"/>
</dbReference>
<dbReference type="OrthoDB" id="28779at2157"/>
<keyword evidence="7 8" id="KW-0472">Membrane</keyword>
<dbReference type="CDD" id="cd12828">
    <property type="entry name" value="TmCorA-like_1"/>
    <property type="match status" value="1"/>
</dbReference>
<feature type="transmembrane region" description="Helical" evidence="8">
    <location>
        <begin position="295"/>
        <end position="315"/>
    </location>
</feature>
<evidence type="ECO:0000256" key="6">
    <source>
        <dbReference type="ARBA" id="ARBA00022989"/>
    </source>
</evidence>
<dbReference type="Gene3D" id="1.20.58.340">
    <property type="entry name" value="Magnesium transport protein CorA, transmembrane region"/>
    <property type="match status" value="2"/>
</dbReference>
<proteinExistence type="inferred from homology"/>
<dbReference type="EMBL" id="JWHL01000003">
    <property type="protein sequence ID" value="MBR1368498.1"/>
    <property type="molecule type" value="Genomic_DNA"/>
</dbReference>
<evidence type="ECO:0000313" key="9">
    <source>
        <dbReference type="EMBL" id="MBR1368498.1"/>
    </source>
</evidence>
<gene>
    <name evidence="8" type="primary">corA</name>
    <name evidence="9" type="ORF">RJ53_02850</name>
</gene>
<evidence type="ECO:0000256" key="3">
    <source>
        <dbReference type="ARBA" id="ARBA00022448"/>
    </source>
</evidence>